<keyword evidence="1" id="KW-0472">Membrane</keyword>
<keyword evidence="1" id="KW-0812">Transmembrane</keyword>
<dbReference type="InterPro" id="IPR039708">
    <property type="entry name" value="MT1774/Rv1733c-like"/>
</dbReference>
<dbReference type="PANTHER" id="PTHR42305:SF1">
    <property type="entry name" value="MEMBRANE PROTEIN RV1733C-RELATED"/>
    <property type="match status" value="1"/>
</dbReference>
<evidence type="ECO:0000313" key="2">
    <source>
        <dbReference type="EMBL" id="ASN22878.1"/>
    </source>
</evidence>
<organism evidence="2 3">
    <name type="scientific">Streptomyces pluripotens</name>
    <dbReference type="NCBI Taxonomy" id="1355015"/>
    <lineage>
        <taxon>Bacteria</taxon>
        <taxon>Bacillati</taxon>
        <taxon>Actinomycetota</taxon>
        <taxon>Actinomycetes</taxon>
        <taxon>Kitasatosporales</taxon>
        <taxon>Streptomycetaceae</taxon>
        <taxon>Streptomyces</taxon>
    </lineage>
</organism>
<sequence length="189" mass="20333">MSAHRRLWRLRSNSLRRREDVMEAWIVLAVWVLIVVGGAVAGVVTARAAAAVFTHQRAEQHAVQAVLVAGVPLAPTVWSADGRVRAEVRWLAPDGTAHTGRTLVDSGLKAGSRVTVWVDGQGQLMLTKPAGPAEGALEAGLLGLGAALAFAAPVYGAGALARAWLDRRRSADWEREWELVGPRWTHRTS</sequence>
<keyword evidence="1" id="KW-1133">Transmembrane helix</keyword>
<evidence type="ECO:0008006" key="4">
    <source>
        <dbReference type="Google" id="ProtNLM"/>
    </source>
</evidence>
<dbReference type="Proteomes" id="UP000031501">
    <property type="component" value="Chromosome"/>
</dbReference>
<keyword evidence="3" id="KW-1185">Reference proteome</keyword>
<dbReference type="EMBL" id="CP022433">
    <property type="protein sequence ID" value="ASN22878.1"/>
    <property type="molecule type" value="Genomic_DNA"/>
</dbReference>
<feature type="transmembrane region" description="Helical" evidence="1">
    <location>
        <begin position="21"/>
        <end position="44"/>
    </location>
</feature>
<dbReference type="STRING" id="1355015.LK06_000160"/>
<dbReference type="OrthoDB" id="4213157at2"/>
<proteinExistence type="predicted"/>
<gene>
    <name evidence="2" type="ORF">LK07_01240</name>
</gene>
<accession>A0A221NSW2</accession>
<dbReference type="PANTHER" id="PTHR42305">
    <property type="entry name" value="MEMBRANE PROTEIN RV1733C-RELATED"/>
    <property type="match status" value="1"/>
</dbReference>
<reference evidence="2 3" key="1">
    <citation type="submission" date="2017-07" db="EMBL/GenBank/DDBJ databases">
        <title>Genome sequence of Streptomyces pluripotens MUSC 137T.</title>
        <authorList>
            <person name="Ser H.-L."/>
            <person name="Lee L.-H."/>
        </authorList>
    </citation>
    <scope>NUCLEOTIDE SEQUENCE [LARGE SCALE GENOMIC DNA]</scope>
    <source>
        <strain evidence="2 3">MUSC 137</strain>
    </source>
</reference>
<protein>
    <recommendedName>
        <fullName evidence="4">Integral membrane protein</fullName>
    </recommendedName>
</protein>
<dbReference type="RefSeq" id="WP_039656368.1">
    <property type="nucleotide sequence ID" value="NZ_CP021080.1"/>
</dbReference>
<feature type="transmembrane region" description="Helical" evidence="1">
    <location>
        <begin position="141"/>
        <end position="165"/>
    </location>
</feature>
<evidence type="ECO:0000313" key="3">
    <source>
        <dbReference type="Proteomes" id="UP000031501"/>
    </source>
</evidence>
<dbReference type="AlphaFoldDB" id="A0A221NSW2"/>
<evidence type="ECO:0000256" key="1">
    <source>
        <dbReference type="SAM" id="Phobius"/>
    </source>
</evidence>
<name>A0A221NSW2_9ACTN</name>
<dbReference type="KEGG" id="splu:LK06_000160"/>